<comment type="caution">
    <text evidence="4">The sequence shown here is derived from an EMBL/GenBank/DDBJ whole genome shotgun (WGS) entry which is preliminary data.</text>
</comment>
<evidence type="ECO:0000256" key="1">
    <source>
        <dbReference type="SAM" id="MobiDB-lite"/>
    </source>
</evidence>
<evidence type="ECO:0000313" key="4">
    <source>
        <dbReference type="EMBL" id="CAF4290469.1"/>
    </source>
</evidence>
<feature type="domain" description="Ty3 transposon capsid-like protein" evidence="2">
    <location>
        <begin position="380"/>
        <end position="488"/>
    </location>
</feature>
<dbReference type="AlphaFoldDB" id="A0A8S2TJ03"/>
<dbReference type="Pfam" id="PF19259">
    <property type="entry name" value="Ty3_capsid"/>
    <property type="match status" value="1"/>
</dbReference>
<organism evidence="4 5">
    <name type="scientific">Didymodactylos carnosus</name>
    <dbReference type="NCBI Taxonomy" id="1234261"/>
    <lineage>
        <taxon>Eukaryota</taxon>
        <taxon>Metazoa</taxon>
        <taxon>Spiralia</taxon>
        <taxon>Gnathifera</taxon>
        <taxon>Rotifera</taxon>
        <taxon>Eurotatoria</taxon>
        <taxon>Bdelloidea</taxon>
        <taxon>Philodinida</taxon>
        <taxon>Philodinidae</taxon>
        <taxon>Didymodactylos</taxon>
    </lineage>
</organism>
<sequence>MCDIEKQQQPNKLSTPYTPINTKQAKPNSHTHTLKEKQSELPDYNPNRRKAIRPELNKHQQTIMTDTTSTVTNLTILKTGDATAQTDSVNNPEYSTQLQPPVDKQAATVAKQGQSQKPPLPKPMIAKEDDNTRQIDQKDGDDEEDGASSSSNESSTKETISNSNKNRNNKTQQDNDFDNFIMQTFEPFNGTQNANEWLSITENKFKQYQLSRSLRFEAIPLLVENQAKRWYINQRRQISSFDDFYELLLQHYNDFFSSSAITSYNQTERANTQNKSIQEDHHTRHRPTLPDNHQIHQTMFSNTQFLPSHRSTAYFDAANGEIPVITSTMTMASYQYYLQKELPLASITSSAITPIALLSSTSTTNNTTNSLDQTTIDLRKAIMENMIKNPKTFTGGKEDVRKWLEELENQFESADIPDTNRFSIISCHLKAEAKQWFNDNKIKITSWKSFVDEIKKAFTSSYQAELSFNKLESYNQGQNQTIRNYYTEMHKISF</sequence>
<dbReference type="EMBL" id="CAJNOK010034218">
    <property type="protein sequence ID" value="CAF1502005.1"/>
    <property type="molecule type" value="Genomic_DNA"/>
</dbReference>
<evidence type="ECO:0000313" key="5">
    <source>
        <dbReference type="Proteomes" id="UP000682733"/>
    </source>
</evidence>
<feature type="compositionally biased region" description="Polar residues" evidence="1">
    <location>
        <begin position="83"/>
        <end position="99"/>
    </location>
</feature>
<feature type="compositionally biased region" description="Polar residues" evidence="1">
    <location>
        <begin position="7"/>
        <end position="31"/>
    </location>
</feature>
<name>A0A8S2TJ03_9BILA</name>
<dbReference type="EMBL" id="CAJOBA010056235">
    <property type="protein sequence ID" value="CAF4290469.1"/>
    <property type="molecule type" value="Genomic_DNA"/>
</dbReference>
<gene>
    <name evidence="3" type="ORF">OVA965_LOCUS36983</name>
    <name evidence="4" type="ORF">TMI583_LOCUS38026</name>
</gene>
<feature type="compositionally biased region" description="Basic and acidic residues" evidence="1">
    <location>
        <begin position="125"/>
        <end position="138"/>
    </location>
</feature>
<proteinExistence type="predicted"/>
<dbReference type="Proteomes" id="UP000677228">
    <property type="component" value="Unassembled WGS sequence"/>
</dbReference>
<accession>A0A8S2TJ03</accession>
<dbReference type="InterPro" id="IPR045358">
    <property type="entry name" value="Ty3_capsid"/>
</dbReference>
<reference evidence="4" key="1">
    <citation type="submission" date="2021-02" db="EMBL/GenBank/DDBJ databases">
        <authorList>
            <person name="Nowell W R."/>
        </authorList>
    </citation>
    <scope>NUCLEOTIDE SEQUENCE</scope>
</reference>
<dbReference type="Proteomes" id="UP000682733">
    <property type="component" value="Unassembled WGS sequence"/>
</dbReference>
<protein>
    <recommendedName>
        <fullName evidence="2">Ty3 transposon capsid-like protein domain-containing protein</fullName>
    </recommendedName>
</protein>
<evidence type="ECO:0000259" key="2">
    <source>
        <dbReference type="Pfam" id="PF19259"/>
    </source>
</evidence>
<evidence type="ECO:0000313" key="3">
    <source>
        <dbReference type="EMBL" id="CAF1502005.1"/>
    </source>
</evidence>
<feature type="compositionally biased region" description="Low complexity" evidence="1">
    <location>
        <begin position="148"/>
        <end position="166"/>
    </location>
</feature>
<feature type="region of interest" description="Disordered" evidence="1">
    <location>
        <begin position="83"/>
        <end position="174"/>
    </location>
</feature>
<feature type="region of interest" description="Disordered" evidence="1">
    <location>
        <begin position="1"/>
        <end position="65"/>
    </location>
</feature>